<accession>A0A3M6QY34</accession>
<dbReference type="InterPro" id="IPR007065">
    <property type="entry name" value="HPP"/>
</dbReference>
<dbReference type="Pfam" id="PF00571">
    <property type="entry name" value="CBS"/>
    <property type="match status" value="2"/>
</dbReference>
<dbReference type="Pfam" id="PF04982">
    <property type="entry name" value="TM_HPP"/>
    <property type="match status" value="1"/>
</dbReference>
<feature type="domain" description="CBS" evidence="3">
    <location>
        <begin position="331"/>
        <end position="387"/>
    </location>
</feature>
<evidence type="ECO:0000313" key="4">
    <source>
        <dbReference type="EMBL" id="RMX07930.1"/>
    </source>
</evidence>
<dbReference type="SMART" id="SM00116">
    <property type="entry name" value="CBS"/>
    <property type="match status" value="2"/>
</dbReference>
<feature type="transmembrane region" description="Helical" evidence="2">
    <location>
        <begin position="33"/>
        <end position="52"/>
    </location>
</feature>
<dbReference type="Gene3D" id="3.10.580.10">
    <property type="entry name" value="CBS-domain"/>
    <property type="match status" value="1"/>
</dbReference>
<dbReference type="RefSeq" id="WP_122226053.1">
    <property type="nucleotide sequence ID" value="NZ_RDQO01000001.1"/>
</dbReference>
<keyword evidence="1" id="KW-0129">CBS domain</keyword>
<sequence>MSAPSSFRQRLQQTLRDLQPAPTGVAPAERLRVALGAALGIFFTAFCSQWLAGDTVDHFWHSSSLGATALLIFALPSSPFAQPWAVVVGNLSAAMVGMLCGMLIDPPLLAATVAVPLAILVMMQLRAVHPPGAGLALYMVLQHLHDPRLLMFPFLFSLGLIVLVGVAYHRLTGRRYPHRQIASTASQTAADHLSQGDLDRALARYNEVLAISQADLADLLQQASQASGEAFQRHLGELRCADIMTPQVYSVASDLPLAGVWPILRASSSRLLPVVDAEHRLVGMIGLEQWLDALEQKQAAPQPSLPQRIRRILVRRKPSGEAQPQWVRDAMVPTPAIARAGQPILDILPLLCQGGLYHVPVLDDGQHLIGIITQTDLLRALNTAMLEA</sequence>
<evidence type="ECO:0000313" key="5">
    <source>
        <dbReference type="Proteomes" id="UP000278006"/>
    </source>
</evidence>
<evidence type="ECO:0000259" key="3">
    <source>
        <dbReference type="PROSITE" id="PS51371"/>
    </source>
</evidence>
<protein>
    <submittedName>
        <fullName evidence="4">CBS domain-containing protein</fullName>
    </submittedName>
</protein>
<dbReference type="EMBL" id="RDQO01000001">
    <property type="protein sequence ID" value="RMX07930.1"/>
    <property type="molecule type" value="Genomic_DNA"/>
</dbReference>
<dbReference type="AlphaFoldDB" id="A0A3M6QY34"/>
<dbReference type="PANTHER" id="PTHR33741">
    <property type="entry name" value="TRANSMEMBRANE PROTEIN DDB_G0269096-RELATED"/>
    <property type="match status" value="1"/>
</dbReference>
<gene>
    <name evidence="4" type="ORF">D8I35_02050</name>
</gene>
<keyword evidence="2" id="KW-0472">Membrane</keyword>
<dbReference type="InterPro" id="IPR046342">
    <property type="entry name" value="CBS_dom_sf"/>
</dbReference>
<dbReference type="InterPro" id="IPR058581">
    <property type="entry name" value="TM_HPP"/>
</dbReference>
<dbReference type="PANTHER" id="PTHR33741:SF5">
    <property type="entry name" value="TRANSMEMBRANE PROTEIN DDB_G0269096-RELATED"/>
    <property type="match status" value="1"/>
</dbReference>
<feature type="transmembrane region" description="Helical" evidence="2">
    <location>
        <begin position="110"/>
        <end position="128"/>
    </location>
</feature>
<keyword evidence="2" id="KW-0812">Transmembrane</keyword>
<dbReference type="InterPro" id="IPR000644">
    <property type="entry name" value="CBS_dom"/>
</dbReference>
<proteinExistence type="predicted"/>
<dbReference type="PROSITE" id="PS51371">
    <property type="entry name" value="CBS"/>
    <property type="match status" value="2"/>
</dbReference>
<dbReference type="OrthoDB" id="9811720at2"/>
<name>A0A3M6QY34_9BURK</name>
<dbReference type="SUPFAM" id="SSF54631">
    <property type="entry name" value="CBS-domain pair"/>
    <property type="match status" value="1"/>
</dbReference>
<keyword evidence="2" id="KW-1133">Transmembrane helix</keyword>
<feature type="transmembrane region" description="Helical" evidence="2">
    <location>
        <begin position="149"/>
        <end position="168"/>
    </location>
</feature>
<feature type="domain" description="CBS" evidence="3">
    <location>
        <begin position="244"/>
        <end position="300"/>
    </location>
</feature>
<feature type="transmembrane region" description="Helical" evidence="2">
    <location>
        <begin position="84"/>
        <end position="104"/>
    </location>
</feature>
<reference evidence="4 5" key="1">
    <citation type="submission" date="2018-10" db="EMBL/GenBank/DDBJ databases">
        <title>Draft genome of Cortibacter populi DSM10536.</title>
        <authorList>
            <person name="Bernier A.-M."/>
            <person name="Bernard K."/>
        </authorList>
    </citation>
    <scope>NUCLEOTIDE SEQUENCE [LARGE SCALE GENOMIC DNA]</scope>
    <source>
        <strain evidence="4 5">DSM 105136</strain>
    </source>
</reference>
<keyword evidence="5" id="KW-1185">Reference proteome</keyword>
<dbReference type="Proteomes" id="UP000278006">
    <property type="component" value="Unassembled WGS sequence"/>
</dbReference>
<evidence type="ECO:0000256" key="2">
    <source>
        <dbReference type="SAM" id="Phobius"/>
    </source>
</evidence>
<comment type="caution">
    <text evidence="4">The sequence shown here is derived from an EMBL/GenBank/DDBJ whole genome shotgun (WGS) entry which is preliminary data.</text>
</comment>
<organism evidence="4 5">
    <name type="scientific">Corticibacter populi</name>
    <dbReference type="NCBI Taxonomy" id="1550736"/>
    <lineage>
        <taxon>Bacteria</taxon>
        <taxon>Pseudomonadati</taxon>
        <taxon>Pseudomonadota</taxon>
        <taxon>Betaproteobacteria</taxon>
        <taxon>Burkholderiales</taxon>
        <taxon>Comamonadaceae</taxon>
        <taxon>Corticibacter</taxon>
    </lineage>
</organism>
<evidence type="ECO:0000256" key="1">
    <source>
        <dbReference type="PROSITE-ProRule" id="PRU00703"/>
    </source>
</evidence>